<dbReference type="InterPro" id="IPR025714">
    <property type="entry name" value="Methyltranfer_dom"/>
</dbReference>
<accession>A0A174UYV1</accession>
<protein>
    <recommendedName>
        <fullName evidence="1">Methyltransferase domain-containing protein</fullName>
    </recommendedName>
</protein>
<dbReference type="InterPro" id="IPR029063">
    <property type="entry name" value="SAM-dependent_MTases_sf"/>
</dbReference>
<dbReference type="GeneID" id="42777722"/>
<proteinExistence type="predicted"/>
<dbReference type="RefSeq" id="WP_051195920.1">
    <property type="nucleotide sequence ID" value="NZ_CABHIH010000001.1"/>
</dbReference>
<evidence type="ECO:0000313" key="2">
    <source>
        <dbReference type="EMBL" id="OBY11338.1"/>
    </source>
</evidence>
<dbReference type="eggNOG" id="COG2226">
    <property type="taxonomic scope" value="Bacteria"/>
</dbReference>
<dbReference type="SUPFAM" id="SSF53335">
    <property type="entry name" value="S-adenosyl-L-methionine-dependent methyltransferases"/>
    <property type="match status" value="1"/>
</dbReference>
<organism evidence="2 3">
    <name type="scientific">Clostridium paraputrificum</name>
    <dbReference type="NCBI Taxonomy" id="29363"/>
    <lineage>
        <taxon>Bacteria</taxon>
        <taxon>Bacillati</taxon>
        <taxon>Bacillota</taxon>
        <taxon>Clostridia</taxon>
        <taxon>Eubacteriales</taxon>
        <taxon>Clostridiaceae</taxon>
        <taxon>Clostridium</taxon>
    </lineage>
</organism>
<dbReference type="EMBL" id="MAPZ01000014">
    <property type="protein sequence ID" value="OBY11338.1"/>
    <property type="molecule type" value="Genomic_DNA"/>
</dbReference>
<sequence length="195" mass="22803">MSEKEFFNSIAEEWDKITKVNEEKINFLLSRIHIQEGDKVLDIGTGTGVLIPFIRGFNKMGEINALDVSEGMLCKAKEKYSNLPNIKFTLVDVEEEKVEGEYNKIILYSMFPHLKRREDTIKKLVTENLCENGKLIIAHSSSREFLNNMHSRKDERVKKDRLIEVNKQRNLFEEIGLNVDEAFEDENVYYLIINR</sequence>
<evidence type="ECO:0000259" key="1">
    <source>
        <dbReference type="Pfam" id="PF13847"/>
    </source>
</evidence>
<gene>
    <name evidence="2" type="ORF">CP373A1_05125</name>
</gene>
<reference evidence="2 3" key="1">
    <citation type="submission" date="2016-06" db="EMBL/GenBank/DDBJ databases">
        <authorList>
            <person name="Kjaerup R.B."/>
            <person name="Dalgaard T.S."/>
            <person name="Juul-Madsen H.R."/>
        </authorList>
    </citation>
    <scope>NUCLEOTIDE SEQUENCE [LARGE SCALE GENOMIC DNA]</scope>
    <source>
        <strain evidence="2 3">373-A1</strain>
    </source>
</reference>
<feature type="domain" description="Methyltransferase" evidence="1">
    <location>
        <begin position="35"/>
        <end position="155"/>
    </location>
</feature>
<dbReference type="Gene3D" id="3.40.50.150">
    <property type="entry name" value="Vaccinia Virus protein VP39"/>
    <property type="match status" value="1"/>
</dbReference>
<keyword evidence="3" id="KW-1185">Reference proteome</keyword>
<evidence type="ECO:0000313" key="3">
    <source>
        <dbReference type="Proteomes" id="UP000092714"/>
    </source>
</evidence>
<dbReference type="OrthoDB" id="7365827at2"/>
<dbReference type="Pfam" id="PF13847">
    <property type="entry name" value="Methyltransf_31"/>
    <property type="match status" value="1"/>
</dbReference>
<dbReference type="CDD" id="cd02440">
    <property type="entry name" value="AdoMet_MTases"/>
    <property type="match status" value="1"/>
</dbReference>
<dbReference type="Proteomes" id="UP000092714">
    <property type="component" value="Unassembled WGS sequence"/>
</dbReference>
<dbReference type="PANTHER" id="PTHR43861">
    <property type="entry name" value="TRANS-ACONITATE 2-METHYLTRANSFERASE-RELATED"/>
    <property type="match status" value="1"/>
</dbReference>
<dbReference type="AlphaFoldDB" id="A0A174UYV1"/>
<name>A0A174UYV1_9CLOT</name>
<comment type="caution">
    <text evidence="2">The sequence shown here is derived from an EMBL/GenBank/DDBJ whole genome shotgun (WGS) entry which is preliminary data.</text>
</comment>